<feature type="compositionally biased region" description="Pro residues" evidence="1">
    <location>
        <begin position="54"/>
        <end position="75"/>
    </location>
</feature>
<dbReference type="AlphaFoldDB" id="A0A2H3S8G4"/>
<organism evidence="2 3">
    <name type="scientific">Fusarium fujikuroi</name>
    <name type="common">Bakanae and foot rot disease fungus</name>
    <name type="synonym">Gibberella fujikuroi</name>
    <dbReference type="NCBI Taxonomy" id="5127"/>
    <lineage>
        <taxon>Eukaryota</taxon>
        <taxon>Fungi</taxon>
        <taxon>Dikarya</taxon>
        <taxon>Ascomycota</taxon>
        <taxon>Pezizomycotina</taxon>
        <taxon>Sordariomycetes</taxon>
        <taxon>Hypocreomycetidae</taxon>
        <taxon>Hypocreales</taxon>
        <taxon>Nectriaceae</taxon>
        <taxon>Fusarium</taxon>
        <taxon>Fusarium fujikuroi species complex</taxon>
    </lineage>
</organism>
<feature type="region of interest" description="Disordered" evidence="1">
    <location>
        <begin position="20"/>
        <end position="94"/>
    </location>
</feature>
<proteinExistence type="predicted"/>
<evidence type="ECO:0000256" key="1">
    <source>
        <dbReference type="SAM" id="MobiDB-lite"/>
    </source>
</evidence>
<dbReference type="Proteomes" id="UP000760494">
    <property type="component" value="Unassembled WGS sequence"/>
</dbReference>
<dbReference type="EMBL" id="CABFJX010000235">
    <property type="protein sequence ID" value="VTT69064.1"/>
    <property type="molecule type" value="Genomic_DNA"/>
</dbReference>
<evidence type="ECO:0000313" key="2">
    <source>
        <dbReference type="EMBL" id="VTT69064.1"/>
    </source>
</evidence>
<gene>
    <name evidence="2" type="ORF">C2S_7308</name>
</gene>
<feature type="region of interest" description="Disordered" evidence="1">
    <location>
        <begin position="122"/>
        <end position="165"/>
    </location>
</feature>
<protein>
    <submittedName>
        <fullName evidence="2">Uncharacterized protein</fullName>
    </submittedName>
</protein>
<reference evidence="2" key="1">
    <citation type="submission" date="2019-05" db="EMBL/GenBank/DDBJ databases">
        <authorList>
            <person name="Piombo E."/>
        </authorList>
    </citation>
    <scope>NUCLEOTIDE SEQUENCE</scope>
    <source>
        <strain evidence="2">C2S</strain>
    </source>
</reference>
<evidence type="ECO:0000313" key="3">
    <source>
        <dbReference type="Proteomes" id="UP000760494"/>
    </source>
</evidence>
<sequence>MADPATESAALVLCSLYEDRDNKENVEPSLPTSSPSPALPTPPSSDDRLHVTDSPPPSQPKLPQCLKPPIPPPQCHLPVRFDLDHPSLTPGANCTHSQLLLSHQERNSHPGRPVLHLRGLFSNNKLLPPSGPDPNRHQQLSYHEDGTRREGGDAGNEDSPRGKDV</sequence>
<name>A0A2H3S8G4_FUSFU</name>
<comment type="caution">
    <text evidence="2">The sequence shown here is derived from an EMBL/GenBank/DDBJ whole genome shotgun (WGS) entry which is preliminary data.</text>
</comment>
<feature type="compositionally biased region" description="Basic and acidic residues" evidence="1">
    <location>
        <begin position="142"/>
        <end position="165"/>
    </location>
</feature>
<accession>A0A2H3S8G4</accession>